<reference evidence="10" key="1">
    <citation type="submission" date="2016-10" db="EMBL/GenBank/DDBJ databases">
        <authorList>
            <person name="Jeantristanb JTB J.-T."/>
            <person name="Ricardo R."/>
        </authorList>
    </citation>
    <scope>NUCLEOTIDE SEQUENCE [LARGE SCALE GENOMIC DNA]</scope>
</reference>
<dbReference type="CDD" id="cd09274">
    <property type="entry name" value="RNase_HI_RT_Ty3"/>
    <property type="match status" value="1"/>
</dbReference>
<dbReference type="InterPro" id="IPR043128">
    <property type="entry name" value="Rev_trsase/Diguanyl_cyclase"/>
</dbReference>
<dbReference type="PANTHER" id="PTHR37984:SF5">
    <property type="entry name" value="PROTEIN NYNRIN-LIKE"/>
    <property type="match status" value="1"/>
</dbReference>
<sequence>MRRKLRNGKVARAGICPGAGEIAGALRQSRAAKSPLQGRASGARPKTAGAGALRHSRAPNGLFTDRTGFATVTGTYTSRVMQFGDTNAPNTLNLSFSDDVHVHSDTRRAHLRHIEILLMTLRHYRFYLGSNKSEWFSKSLDSLGAIISDDGIEVDPAKWERIRQWPTPHNKTDVQRFLGTVNWMRDHLPHLSITLEAHHRIISAIDVSLVPATLRPIDGAKVTSGEHKIYLFTDASRVGIGACLASGPTRSQAIPTRFFSAKFNGAQLNYHVTDKEFLAVVSACRAFEQHLIGYPFVIVTDHQALRTIKTQKLRQTPRHIRMCLELSRFDFEFEFIAGKNNSLADSLSRLWEVKEGSPEDQVKENELEDMFFDGERHGFTTHGSPGYYALKDESQDEDVNGRDLGNLFLKEECHEFTTPGSPGSHRLAENIMDAVDSSTRSPFSSHRRQSSSCYRRGPRQRRAHSSRCRRR</sequence>
<feature type="region of interest" description="Disordered" evidence="7">
    <location>
        <begin position="433"/>
        <end position="471"/>
    </location>
</feature>
<dbReference type="GO" id="GO:0004519">
    <property type="term" value="F:endonuclease activity"/>
    <property type="evidence" value="ECO:0007669"/>
    <property type="project" value="UniProtKB-KW"/>
</dbReference>
<keyword evidence="4" id="KW-0255">Endonuclease</keyword>
<name>A0A2X0KNZ6_9BASI</name>
<dbReference type="Pfam" id="PF17917">
    <property type="entry name" value="RT_RNaseH"/>
    <property type="match status" value="1"/>
</dbReference>
<dbReference type="InterPro" id="IPR041373">
    <property type="entry name" value="RT_RNaseH"/>
</dbReference>
<feature type="compositionally biased region" description="Low complexity" evidence="7">
    <location>
        <begin position="440"/>
        <end position="455"/>
    </location>
</feature>
<keyword evidence="5" id="KW-0378">Hydrolase</keyword>
<keyword evidence="10" id="KW-1185">Reference proteome</keyword>
<feature type="compositionally biased region" description="Basic residues" evidence="7">
    <location>
        <begin position="456"/>
        <end position="471"/>
    </location>
</feature>
<dbReference type="GO" id="GO:0003964">
    <property type="term" value="F:RNA-directed DNA polymerase activity"/>
    <property type="evidence" value="ECO:0007669"/>
    <property type="project" value="UniProtKB-KW"/>
</dbReference>
<evidence type="ECO:0000259" key="8">
    <source>
        <dbReference type="Pfam" id="PF17917"/>
    </source>
</evidence>
<dbReference type="SUPFAM" id="SSF56672">
    <property type="entry name" value="DNA/RNA polymerases"/>
    <property type="match status" value="1"/>
</dbReference>
<evidence type="ECO:0000256" key="7">
    <source>
        <dbReference type="SAM" id="MobiDB-lite"/>
    </source>
</evidence>
<evidence type="ECO:0000256" key="1">
    <source>
        <dbReference type="ARBA" id="ARBA00022679"/>
    </source>
</evidence>
<dbReference type="PANTHER" id="PTHR37984">
    <property type="entry name" value="PROTEIN CBG26694"/>
    <property type="match status" value="1"/>
</dbReference>
<dbReference type="InterPro" id="IPR043502">
    <property type="entry name" value="DNA/RNA_pol_sf"/>
</dbReference>
<dbReference type="AlphaFoldDB" id="A0A2X0KNZ6"/>
<feature type="region of interest" description="Disordered" evidence="7">
    <location>
        <begin position="28"/>
        <end position="57"/>
    </location>
</feature>
<evidence type="ECO:0000256" key="3">
    <source>
        <dbReference type="ARBA" id="ARBA00022722"/>
    </source>
</evidence>
<dbReference type="EMBL" id="FMWP01000075">
    <property type="protein sequence ID" value="SCZ95522.1"/>
    <property type="molecule type" value="Genomic_DNA"/>
</dbReference>
<keyword evidence="1" id="KW-0808">Transferase</keyword>
<dbReference type="STRING" id="289078.A0A2X0KNZ6"/>
<evidence type="ECO:0000313" key="10">
    <source>
        <dbReference type="Proteomes" id="UP000249723"/>
    </source>
</evidence>
<accession>A0A2X0KNZ6</accession>
<dbReference type="InterPro" id="IPR050951">
    <property type="entry name" value="Retrovirus_Pol_polyprotein"/>
</dbReference>
<evidence type="ECO:0000256" key="4">
    <source>
        <dbReference type="ARBA" id="ARBA00022759"/>
    </source>
</evidence>
<keyword evidence="2" id="KW-0548">Nucleotidyltransferase</keyword>
<evidence type="ECO:0000256" key="2">
    <source>
        <dbReference type="ARBA" id="ARBA00022695"/>
    </source>
</evidence>
<gene>
    <name evidence="9" type="ORF">BZ3500_MVSOF-1268-A1-R1_C117G00638</name>
</gene>
<keyword evidence="3" id="KW-0540">Nuclease</keyword>
<dbReference type="Gene3D" id="3.10.10.10">
    <property type="entry name" value="HIV Type 1 Reverse Transcriptase, subunit A, domain 1"/>
    <property type="match status" value="1"/>
</dbReference>
<feature type="domain" description="Reverse transcriptase RNase H-like" evidence="8">
    <location>
        <begin position="227"/>
        <end position="329"/>
    </location>
</feature>
<dbReference type="Gene3D" id="3.30.70.270">
    <property type="match status" value="2"/>
</dbReference>
<evidence type="ECO:0000313" key="9">
    <source>
        <dbReference type="EMBL" id="SCZ95522.1"/>
    </source>
</evidence>
<keyword evidence="6" id="KW-0695">RNA-directed DNA polymerase</keyword>
<protein>
    <submittedName>
        <fullName evidence="9">BZ3500_MvSof-1268-A1-R1_C117g00638 protein</fullName>
    </submittedName>
</protein>
<dbReference type="Proteomes" id="UP000249723">
    <property type="component" value="Unassembled WGS sequence"/>
</dbReference>
<proteinExistence type="predicted"/>
<organism evidence="9 10">
    <name type="scientific">Microbotryum saponariae</name>
    <dbReference type="NCBI Taxonomy" id="289078"/>
    <lineage>
        <taxon>Eukaryota</taxon>
        <taxon>Fungi</taxon>
        <taxon>Dikarya</taxon>
        <taxon>Basidiomycota</taxon>
        <taxon>Pucciniomycotina</taxon>
        <taxon>Microbotryomycetes</taxon>
        <taxon>Microbotryales</taxon>
        <taxon>Microbotryaceae</taxon>
        <taxon>Microbotryum</taxon>
    </lineage>
</organism>
<evidence type="ECO:0000256" key="5">
    <source>
        <dbReference type="ARBA" id="ARBA00022801"/>
    </source>
</evidence>
<dbReference type="GO" id="GO:0016787">
    <property type="term" value="F:hydrolase activity"/>
    <property type="evidence" value="ECO:0007669"/>
    <property type="project" value="UniProtKB-KW"/>
</dbReference>
<evidence type="ECO:0000256" key="6">
    <source>
        <dbReference type="ARBA" id="ARBA00022918"/>
    </source>
</evidence>